<organism evidence="5">
    <name type="scientific">bioreactor metagenome</name>
    <dbReference type="NCBI Taxonomy" id="1076179"/>
    <lineage>
        <taxon>unclassified sequences</taxon>
        <taxon>metagenomes</taxon>
        <taxon>ecological metagenomes</taxon>
    </lineage>
</organism>
<dbReference type="InterPro" id="IPR015168">
    <property type="entry name" value="SsuA/THI5"/>
</dbReference>
<accession>A0A645B3Z3</accession>
<dbReference type="AlphaFoldDB" id="A0A645B3Z3"/>
<comment type="similarity">
    <text evidence="2">Belongs to the bacterial solute-binding protein SsuA/TauA family.</text>
</comment>
<dbReference type="Pfam" id="PF09084">
    <property type="entry name" value="NMT1"/>
    <property type="match status" value="1"/>
</dbReference>
<dbReference type="PANTHER" id="PTHR30024:SF47">
    <property type="entry name" value="TAURINE-BINDING PERIPLASMIC PROTEIN"/>
    <property type="match status" value="1"/>
</dbReference>
<dbReference type="GO" id="GO:0042597">
    <property type="term" value="C:periplasmic space"/>
    <property type="evidence" value="ECO:0007669"/>
    <property type="project" value="UniProtKB-SubCell"/>
</dbReference>
<dbReference type="PANTHER" id="PTHR30024">
    <property type="entry name" value="ALIPHATIC SULFONATES-BINDING PROTEIN-RELATED"/>
    <property type="match status" value="1"/>
</dbReference>
<evidence type="ECO:0000256" key="3">
    <source>
        <dbReference type="ARBA" id="ARBA00022729"/>
    </source>
</evidence>
<name>A0A645B3Z3_9ZZZZ</name>
<dbReference type="PROSITE" id="PS51257">
    <property type="entry name" value="PROKAR_LIPOPROTEIN"/>
    <property type="match status" value="1"/>
</dbReference>
<dbReference type="EMBL" id="VSSQ01017216">
    <property type="protein sequence ID" value="MPM59291.1"/>
    <property type="molecule type" value="Genomic_DNA"/>
</dbReference>
<evidence type="ECO:0000256" key="2">
    <source>
        <dbReference type="ARBA" id="ARBA00010742"/>
    </source>
</evidence>
<dbReference type="Gene3D" id="3.40.190.10">
    <property type="entry name" value="Periplasmic binding protein-like II"/>
    <property type="match status" value="2"/>
</dbReference>
<proteinExistence type="inferred from homology"/>
<sequence>MGKKYFKLTAIVTVLFIFATAFVGCTKKKDTTVTKIRLNEVTRSIFYAPMYAAINQGFFKEEGIEIELTTGQGADKTMQQLLSGNADIGFSGPEQVLYIYNQKRDDYPIVFAQLTQKDGSFLVSRKEEKDFKWESLKGKEVIGGRPGGMPQMAFEYVLRNRGINVKTDMNMITNIAFGVVPAAFKGGTGEYAAIFEPTASMIVKEQGGSIHSVGEAAGTLPYTCFYATKSYMEKNPEIIEKFTRAIYKGQLWVEKKSDEEVIKSIKSFFPDTDEAIMVQVVKNYRQIEAFSKTPVVKKEDMTRLMDIIQSYNPELLKERPPYEKVVDNQFGDKAIKDVKEVK</sequence>
<reference evidence="5" key="1">
    <citation type="submission" date="2019-08" db="EMBL/GenBank/DDBJ databases">
        <authorList>
            <person name="Kucharzyk K."/>
            <person name="Murdoch R.W."/>
            <person name="Higgins S."/>
            <person name="Loffler F."/>
        </authorList>
    </citation>
    <scope>NUCLEOTIDE SEQUENCE</scope>
</reference>
<comment type="subcellular location">
    <subcellularLocation>
        <location evidence="1">Periplasm</location>
    </subcellularLocation>
</comment>
<evidence type="ECO:0000313" key="5">
    <source>
        <dbReference type="EMBL" id="MPM59291.1"/>
    </source>
</evidence>
<evidence type="ECO:0000259" key="4">
    <source>
        <dbReference type="Pfam" id="PF09084"/>
    </source>
</evidence>
<feature type="domain" description="SsuA/THI5-like" evidence="4">
    <location>
        <begin position="48"/>
        <end position="255"/>
    </location>
</feature>
<dbReference type="SUPFAM" id="SSF53850">
    <property type="entry name" value="Periplasmic binding protein-like II"/>
    <property type="match status" value="1"/>
</dbReference>
<keyword evidence="3" id="KW-0732">Signal</keyword>
<gene>
    <name evidence="5" type="ORF">SDC9_106131</name>
</gene>
<evidence type="ECO:0000256" key="1">
    <source>
        <dbReference type="ARBA" id="ARBA00004418"/>
    </source>
</evidence>
<comment type="caution">
    <text evidence="5">The sequence shown here is derived from an EMBL/GenBank/DDBJ whole genome shotgun (WGS) entry which is preliminary data.</text>
</comment>
<protein>
    <recommendedName>
        <fullName evidence="4">SsuA/THI5-like domain-containing protein</fullName>
    </recommendedName>
</protein>